<name>A0A0D1EM18_9RHOB</name>
<dbReference type="STRING" id="935700.jaqu_15480"/>
<gene>
    <name evidence="2" type="ORF">jaqu_15480</name>
</gene>
<dbReference type="PATRIC" id="fig|935700.4.peg.1604"/>
<dbReference type="AlphaFoldDB" id="A0A0D1EM18"/>
<dbReference type="Gene3D" id="3.10.450.50">
    <property type="match status" value="1"/>
</dbReference>
<dbReference type="SUPFAM" id="SSF54427">
    <property type="entry name" value="NTF2-like"/>
    <property type="match status" value="1"/>
</dbReference>
<evidence type="ECO:0000259" key="1">
    <source>
        <dbReference type="Pfam" id="PF12680"/>
    </source>
</evidence>
<dbReference type="Proteomes" id="UP000032232">
    <property type="component" value="Unassembled WGS sequence"/>
</dbReference>
<comment type="caution">
    <text evidence="2">The sequence shown here is derived from an EMBL/GenBank/DDBJ whole genome shotgun (WGS) entry which is preliminary data.</text>
</comment>
<organism evidence="2 3">
    <name type="scientific">Jannaschia aquimarina</name>
    <dbReference type="NCBI Taxonomy" id="935700"/>
    <lineage>
        <taxon>Bacteria</taxon>
        <taxon>Pseudomonadati</taxon>
        <taxon>Pseudomonadota</taxon>
        <taxon>Alphaproteobacteria</taxon>
        <taxon>Rhodobacterales</taxon>
        <taxon>Roseobacteraceae</taxon>
        <taxon>Jannaschia</taxon>
    </lineage>
</organism>
<keyword evidence="3" id="KW-1185">Reference proteome</keyword>
<sequence length="118" mass="13482">MTTPDPQSGERLVRRFWDEIINAQMIGVVDDLMSHDYRQYADGIAQGPEGLKAFLRETFEASEGMRAEIHDIVSTGEIVVSRTTIRFDSPPPGWATEQTIVDIFRTDGVRLTEHWDMR</sequence>
<evidence type="ECO:0000313" key="3">
    <source>
        <dbReference type="Proteomes" id="UP000032232"/>
    </source>
</evidence>
<feature type="domain" description="SnoaL-like" evidence="1">
    <location>
        <begin position="13"/>
        <end position="114"/>
    </location>
</feature>
<reference evidence="2 3" key="1">
    <citation type="submission" date="2015-02" db="EMBL/GenBank/DDBJ databases">
        <title>Genome Sequence of Jannaschia aquimarina DSM28248, a member of the Roseobacter clade.</title>
        <authorList>
            <person name="Voget S."/>
            <person name="Daniel R."/>
        </authorList>
    </citation>
    <scope>NUCLEOTIDE SEQUENCE [LARGE SCALE GENOMIC DNA]</scope>
    <source>
        <strain evidence="2 3">GSW-M26</strain>
    </source>
</reference>
<accession>A0A0D1EM18</accession>
<dbReference type="Pfam" id="PF12680">
    <property type="entry name" value="SnoaL_2"/>
    <property type="match status" value="1"/>
</dbReference>
<dbReference type="OrthoDB" id="9812089at2"/>
<dbReference type="RefSeq" id="WP_043918371.1">
    <property type="nucleotide sequence ID" value="NZ_FZPF01000001.1"/>
</dbReference>
<dbReference type="InterPro" id="IPR032710">
    <property type="entry name" value="NTF2-like_dom_sf"/>
</dbReference>
<evidence type="ECO:0000313" key="2">
    <source>
        <dbReference type="EMBL" id="KIT16760.1"/>
    </source>
</evidence>
<dbReference type="EMBL" id="JYFE01000027">
    <property type="protein sequence ID" value="KIT16760.1"/>
    <property type="molecule type" value="Genomic_DNA"/>
</dbReference>
<protein>
    <submittedName>
        <fullName evidence="2">SnoaL-like polyketide cyclase</fullName>
    </submittedName>
</protein>
<dbReference type="InterPro" id="IPR037401">
    <property type="entry name" value="SnoaL-like"/>
</dbReference>
<proteinExistence type="predicted"/>